<evidence type="ECO:0000256" key="9">
    <source>
        <dbReference type="ARBA" id="ARBA00022989"/>
    </source>
</evidence>
<evidence type="ECO:0000256" key="1">
    <source>
        <dbReference type="ARBA" id="ARBA00000085"/>
    </source>
</evidence>
<reference evidence="14 15" key="1">
    <citation type="submission" date="2019-01" db="EMBL/GenBank/DDBJ databases">
        <title>Zoogloea oleivorans genome sequencing and assembly.</title>
        <authorList>
            <person name="Tancsics A."/>
            <person name="Farkas M."/>
            <person name="Kriszt B."/>
            <person name="Maroti G."/>
            <person name="Horvath B."/>
        </authorList>
    </citation>
    <scope>NUCLEOTIDE SEQUENCE [LARGE SCALE GENOMIC DNA]</scope>
    <source>
        <strain evidence="14 15">Buc</strain>
    </source>
</reference>
<protein>
    <recommendedName>
        <fullName evidence="3">histidine kinase</fullName>
        <ecNumber evidence="3">2.7.13.3</ecNumber>
    </recommendedName>
</protein>
<keyword evidence="8" id="KW-0418">Kinase</keyword>
<dbReference type="RefSeq" id="WP_148580174.1">
    <property type="nucleotide sequence ID" value="NZ_SDKK01000015.1"/>
</dbReference>
<dbReference type="OrthoDB" id="224978at2"/>
<dbReference type="InterPro" id="IPR036097">
    <property type="entry name" value="HisK_dim/P_sf"/>
</dbReference>
<comment type="subcellular location">
    <subcellularLocation>
        <location evidence="2">Cell membrane</location>
        <topology evidence="2">Multi-pass membrane protein</topology>
    </subcellularLocation>
</comment>
<dbReference type="SUPFAM" id="SSF103190">
    <property type="entry name" value="Sensory domain-like"/>
    <property type="match status" value="1"/>
</dbReference>
<dbReference type="SMART" id="SM00388">
    <property type="entry name" value="HisKA"/>
    <property type="match status" value="1"/>
</dbReference>
<evidence type="ECO:0000256" key="10">
    <source>
        <dbReference type="ARBA" id="ARBA00023136"/>
    </source>
</evidence>
<dbReference type="InterPro" id="IPR004358">
    <property type="entry name" value="Sig_transdc_His_kin-like_C"/>
</dbReference>
<dbReference type="Pfam" id="PF02518">
    <property type="entry name" value="HATPase_c"/>
    <property type="match status" value="1"/>
</dbReference>
<keyword evidence="10 11" id="KW-0472">Membrane</keyword>
<dbReference type="Gene3D" id="3.30.565.10">
    <property type="entry name" value="Histidine kinase-like ATPase, C-terminal domain"/>
    <property type="match status" value="1"/>
</dbReference>
<feature type="transmembrane region" description="Helical" evidence="11">
    <location>
        <begin position="21"/>
        <end position="45"/>
    </location>
</feature>
<dbReference type="SUPFAM" id="SSF47384">
    <property type="entry name" value="Homodimeric domain of signal transducing histidine kinase"/>
    <property type="match status" value="1"/>
</dbReference>
<dbReference type="SUPFAM" id="SSF158472">
    <property type="entry name" value="HAMP domain-like"/>
    <property type="match status" value="1"/>
</dbReference>
<dbReference type="CDD" id="cd00082">
    <property type="entry name" value="HisKA"/>
    <property type="match status" value="1"/>
</dbReference>
<comment type="catalytic activity">
    <reaction evidence="1">
        <text>ATP + protein L-histidine = ADP + protein N-phospho-L-histidine.</text>
        <dbReference type="EC" id="2.7.13.3"/>
    </reaction>
</comment>
<evidence type="ECO:0000256" key="8">
    <source>
        <dbReference type="ARBA" id="ARBA00022777"/>
    </source>
</evidence>
<dbReference type="InterPro" id="IPR005467">
    <property type="entry name" value="His_kinase_dom"/>
</dbReference>
<dbReference type="InterPro" id="IPR033463">
    <property type="entry name" value="sCache_3"/>
</dbReference>
<evidence type="ECO:0000259" key="13">
    <source>
        <dbReference type="PROSITE" id="PS50885"/>
    </source>
</evidence>
<keyword evidence="7 11" id="KW-0812">Transmembrane</keyword>
<evidence type="ECO:0000256" key="7">
    <source>
        <dbReference type="ARBA" id="ARBA00022692"/>
    </source>
</evidence>
<sequence>MPSILAWPRRLADRFAGSVRAKLLALVLAPLCLGVPVLLGLVWTWGDEAYHRLLSFKIDSDLVSAHEYFDRVKQGISHDLQAQAGSARLVARLPASDPARLGPVLAAMAATSGLDYLLLLDRDGHAIAGSPASALPKASRENWPAVASAIAGSARSTVEVFSPEALASIDPALRRRAYLPLLATPAAAPDARSLEERGLMIHAAAPVFNEHGLLIGVLEGGVLLNGNLGIVDRINAIVYREGSLPLDSRGTSTLFLGDTRIATNVRLFEGERALGTRVSAAVRKQVLEEGRTWRDLAFVVSDYYVSGYEPILDSHGERVGMLYVGFLEAPFRAAKEQAMSTLFLIFVVVSAIGSMLSLRWARSVFRPIERMNSVIQRVEGGEPGARVGPVASRDEIGRLAVEFDHLLDTQVARQEELRRWADELDGKVAERTAELAATNASLREAQQQLVMSDKLAAIGELTAGVAHEINNPVAVIQGNLDVLADTLGEAARPVREEIRLIHQQADRIRQIVTRLLQFARPGDFAGYMESVNVNEVINDCLVLTRHNLDHRNITLERHLDAESRVEINRGELQQVLINLIVNATQAMPDGGRLSLLSADWTEPAQGTGVRITVRDSGQGIAPQDLERIFDPFFTTKKGKGTGLGLSISRTLIQRYGGRISAASLPGEGAEFILWLRCTPEFEAHRSHKPAA</sequence>
<dbReference type="InterPro" id="IPR029151">
    <property type="entry name" value="Sensor-like_sf"/>
</dbReference>
<dbReference type="InterPro" id="IPR003661">
    <property type="entry name" value="HisK_dim/P_dom"/>
</dbReference>
<dbReference type="GO" id="GO:0005886">
    <property type="term" value="C:plasma membrane"/>
    <property type="evidence" value="ECO:0007669"/>
    <property type="project" value="UniProtKB-SubCell"/>
</dbReference>
<dbReference type="Gene3D" id="6.10.340.10">
    <property type="match status" value="1"/>
</dbReference>
<evidence type="ECO:0000256" key="3">
    <source>
        <dbReference type="ARBA" id="ARBA00012438"/>
    </source>
</evidence>
<keyword evidence="5" id="KW-0597">Phosphoprotein</keyword>
<dbReference type="SUPFAM" id="SSF55874">
    <property type="entry name" value="ATPase domain of HSP90 chaperone/DNA topoisomerase II/histidine kinase"/>
    <property type="match status" value="1"/>
</dbReference>
<dbReference type="EC" id="2.7.13.3" evidence="3"/>
<dbReference type="InterPro" id="IPR003660">
    <property type="entry name" value="HAMP_dom"/>
</dbReference>
<dbReference type="PANTHER" id="PTHR43065">
    <property type="entry name" value="SENSOR HISTIDINE KINASE"/>
    <property type="match status" value="1"/>
</dbReference>
<evidence type="ECO:0000256" key="2">
    <source>
        <dbReference type="ARBA" id="ARBA00004651"/>
    </source>
</evidence>
<dbReference type="PANTHER" id="PTHR43065:SF22">
    <property type="entry name" value="HISTIDINE KINASE"/>
    <property type="match status" value="1"/>
</dbReference>
<dbReference type="SMART" id="SM00387">
    <property type="entry name" value="HATPase_c"/>
    <property type="match status" value="1"/>
</dbReference>
<dbReference type="AlphaFoldDB" id="A0A6C2CLZ2"/>
<dbReference type="PROSITE" id="PS50885">
    <property type="entry name" value="HAMP"/>
    <property type="match status" value="1"/>
</dbReference>
<evidence type="ECO:0000259" key="12">
    <source>
        <dbReference type="PROSITE" id="PS50109"/>
    </source>
</evidence>
<dbReference type="Pfam" id="PF00512">
    <property type="entry name" value="HisKA"/>
    <property type="match status" value="1"/>
</dbReference>
<name>A0A6C2CLZ2_9RHOO</name>
<proteinExistence type="predicted"/>
<evidence type="ECO:0000313" key="14">
    <source>
        <dbReference type="EMBL" id="TYC55048.1"/>
    </source>
</evidence>
<gene>
    <name evidence="14" type="ORF">ETQ85_16475</name>
</gene>
<organism evidence="14 15">
    <name type="scientific">Zoogloea oleivorans</name>
    <dbReference type="NCBI Taxonomy" id="1552750"/>
    <lineage>
        <taxon>Bacteria</taxon>
        <taxon>Pseudomonadati</taxon>
        <taxon>Pseudomonadota</taxon>
        <taxon>Betaproteobacteria</taxon>
        <taxon>Rhodocyclales</taxon>
        <taxon>Zoogloeaceae</taxon>
        <taxon>Zoogloea</taxon>
    </lineage>
</organism>
<evidence type="ECO:0000256" key="6">
    <source>
        <dbReference type="ARBA" id="ARBA00022679"/>
    </source>
</evidence>
<keyword evidence="9 11" id="KW-1133">Transmembrane helix</keyword>
<dbReference type="GO" id="GO:0000155">
    <property type="term" value="F:phosphorelay sensor kinase activity"/>
    <property type="evidence" value="ECO:0007669"/>
    <property type="project" value="InterPro"/>
</dbReference>
<feature type="domain" description="HAMP" evidence="13">
    <location>
        <begin position="362"/>
        <end position="415"/>
    </location>
</feature>
<keyword evidence="6" id="KW-0808">Transferase</keyword>
<evidence type="ECO:0000256" key="4">
    <source>
        <dbReference type="ARBA" id="ARBA00022475"/>
    </source>
</evidence>
<dbReference type="Proteomes" id="UP000389128">
    <property type="component" value="Unassembled WGS sequence"/>
</dbReference>
<dbReference type="Gene3D" id="1.10.287.130">
    <property type="match status" value="1"/>
</dbReference>
<evidence type="ECO:0000256" key="11">
    <source>
        <dbReference type="SAM" id="Phobius"/>
    </source>
</evidence>
<dbReference type="Pfam" id="PF17202">
    <property type="entry name" value="sCache_3_3"/>
    <property type="match status" value="1"/>
</dbReference>
<evidence type="ECO:0000313" key="15">
    <source>
        <dbReference type="Proteomes" id="UP000389128"/>
    </source>
</evidence>
<dbReference type="PROSITE" id="PS50109">
    <property type="entry name" value="HIS_KIN"/>
    <property type="match status" value="1"/>
</dbReference>
<comment type="caution">
    <text evidence="14">The sequence shown here is derived from an EMBL/GenBank/DDBJ whole genome shotgun (WGS) entry which is preliminary data.</text>
</comment>
<dbReference type="EMBL" id="SDKK01000015">
    <property type="protein sequence ID" value="TYC55048.1"/>
    <property type="molecule type" value="Genomic_DNA"/>
</dbReference>
<feature type="domain" description="Histidine kinase" evidence="12">
    <location>
        <begin position="464"/>
        <end position="679"/>
    </location>
</feature>
<keyword evidence="15" id="KW-1185">Reference proteome</keyword>
<dbReference type="PRINTS" id="PR00344">
    <property type="entry name" value="BCTRLSENSOR"/>
</dbReference>
<dbReference type="InterPro" id="IPR036890">
    <property type="entry name" value="HATPase_C_sf"/>
</dbReference>
<keyword evidence="4" id="KW-1003">Cell membrane</keyword>
<dbReference type="InterPro" id="IPR003594">
    <property type="entry name" value="HATPase_dom"/>
</dbReference>
<evidence type="ECO:0000256" key="5">
    <source>
        <dbReference type="ARBA" id="ARBA00022553"/>
    </source>
</evidence>
<dbReference type="CDD" id="cd06225">
    <property type="entry name" value="HAMP"/>
    <property type="match status" value="1"/>
</dbReference>
<dbReference type="Pfam" id="PF00672">
    <property type="entry name" value="HAMP"/>
    <property type="match status" value="1"/>
</dbReference>
<dbReference type="SMART" id="SM00304">
    <property type="entry name" value="HAMP"/>
    <property type="match status" value="1"/>
</dbReference>
<accession>A0A6C2CLZ2</accession>